<feature type="domain" description="CYTH" evidence="1">
    <location>
        <begin position="47"/>
        <end position="249"/>
    </location>
</feature>
<dbReference type="Gene3D" id="2.40.320.10">
    <property type="entry name" value="Hypothetical Protein Pfu-838710-001"/>
    <property type="match status" value="1"/>
</dbReference>
<dbReference type="CDD" id="cd07756">
    <property type="entry name" value="CYTH-like_Pase_CHAD"/>
    <property type="match status" value="1"/>
</dbReference>
<accession>F4HDJ0</accession>
<dbReference type="GO" id="GO:0046872">
    <property type="term" value="F:metal ion binding"/>
    <property type="evidence" value="ECO:0007669"/>
    <property type="project" value="TreeGrafter"/>
</dbReference>
<dbReference type="STRING" id="1005058.UMN179_01865"/>
<dbReference type="PANTHER" id="PTHR39569">
    <property type="entry name" value="INORGANIC TRIPHOSPHATASE"/>
    <property type="match status" value="1"/>
</dbReference>
<dbReference type="AlphaFoldDB" id="F4HDJ0"/>
<name>F4HDJ0_GALAU</name>
<dbReference type="Pfam" id="PF01928">
    <property type="entry name" value="CYTH"/>
    <property type="match status" value="1"/>
</dbReference>
<dbReference type="InterPro" id="IPR033469">
    <property type="entry name" value="CYTH-like_dom_sf"/>
</dbReference>
<dbReference type="SUPFAM" id="SSF55154">
    <property type="entry name" value="CYTH-like phosphatases"/>
    <property type="match status" value="1"/>
</dbReference>
<dbReference type="SMART" id="SM01118">
    <property type="entry name" value="CYTH"/>
    <property type="match status" value="1"/>
</dbReference>
<dbReference type="InterPro" id="IPR039013">
    <property type="entry name" value="YgiF"/>
</dbReference>
<evidence type="ECO:0000259" key="1">
    <source>
        <dbReference type="PROSITE" id="PS51707"/>
    </source>
</evidence>
<dbReference type="KEGG" id="gan:UMN179_01865"/>
<dbReference type="EMBL" id="CP002667">
    <property type="protein sequence ID" value="AEC17880.1"/>
    <property type="molecule type" value="Genomic_DNA"/>
</dbReference>
<protein>
    <submittedName>
        <fullName evidence="2">CYTH domain protein</fullName>
    </submittedName>
</protein>
<dbReference type="HOGENOM" id="CLU_040400_0_0_6"/>
<dbReference type="PANTHER" id="PTHR39569:SF1">
    <property type="entry name" value="INORGANIC TRIPHOSPHATASE"/>
    <property type="match status" value="1"/>
</dbReference>
<evidence type="ECO:0000313" key="2">
    <source>
        <dbReference type="EMBL" id="AEC17880.1"/>
    </source>
</evidence>
<sequence length="392" mass="45693">MAVAPDKSWREFYNRLFPTDKILFYTAVAKFVKVTKLIKLGKRIEKMQEIELKLTTNQEVINSLKQELSHFRLLKHYQASSQNCYFDTEDHFFSQQKMGLRVRNEEGVYTMTLKTAGTTQGGLHMRPEYNVRLSQPQPDLKLFGQFSELTLAHSYAELQCSLQPIFHTDFQREYYLLETGNGTQLEIAIDQGEIKVNNAKTPICEVEFELKSGKVADMLNFVQHFLFLDGMRLGQVSKAERGYRLAGVASKAALMTIDEWRQFLEQRFTSTSQQVNALFQYELKLLKNLEKLDLDRISQSQAETTALIGLFFTLYQYSCEQEALFTQLLDEESSTEMIEINRFVYQQIRKMIAQHVEQQDNQRALQQLVELTSQGRYLQKMMNLLKITLKLK</sequence>
<proteinExistence type="predicted"/>
<dbReference type="InterPro" id="IPR023577">
    <property type="entry name" value="CYTH_domain"/>
</dbReference>
<dbReference type="GO" id="GO:0050355">
    <property type="term" value="F:inorganic triphosphate phosphatase activity"/>
    <property type="evidence" value="ECO:0007669"/>
    <property type="project" value="InterPro"/>
</dbReference>
<dbReference type="PROSITE" id="PS51707">
    <property type="entry name" value="CYTH"/>
    <property type="match status" value="1"/>
</dbReference>
<dbReference type="Proteomes" id="UP000006908">
    <property type="component" value="Chromosome"/>
</dbReference>
<evidence type="ECO:0000313" key="3">
    <source>
        <dbReference type="Proteomes" id="UP000006908"/>
    </source>
</evidence>
<dbReference type="eggNOG" id="COG3025">
    <property type="taxonomic scope" value="Bacteria"/>
</dbReference>
<organism evidence="2 3">
    <name type="scientific">Gallibacterium anatis (strain UMN179)</name>
    <name type="common">Pasteurella anatis</name>
    <dbReference type="NCBI Taxonomy" id="1005058"/>
    <lineage>
        <taxon>Bacteria</taxon>
        <taxon>Pseudomonadati</taxon>
        <taxon>Pseudomonadota</taxon>
        <taxon>Gammaproteobacteria</taxon>
        <taxon>Pasteurellales</taxon>
        <taxon>Pasteurellaceae</taxon>
        <taxon>Gallibacterium</taxon>
    </lineage>
</organism>
<reference evidence="2 3" key="1">
    <citation type="journal article" date="2011" name="J. Bacteriol.">
        <title>Complete genome sequence of Gallibacterium anatis strain UMN179, isolated from a laying hen with peritonitis.</title>
        <authorList>
            <person name="Johnson T.J."/>
            <person name="Fernandez-Alarcon C."/>
            <person name="Bojesen A.M."/>
            <person name="Nolan L.K."/>
            <person name="Trampel D.W."/>
            <person name="Seemann T."/>
        </authorList>
    </citation>
    <scope>NUCLEOTIDE SEQUENCE [LARGE SCALE GENOMIC DNA]</scope>
    <source>
        <strain evidence="2 3">UMN179</strain>
    </source>
</reference>
<gene>
    <name evidence="2" type="ordered locus">UMN179_01865</name>
</gene>
<dbReference type="PATRIC" id="fig|1005058.3.peg.1856"/>